<keyword evidence="14" id="KW-1133">Transmembrane helix</keyword>
<dbReference type="PANTHER" id="PTHR24289">
    <property type="entry name" value="STEROID 17-ALPHA-HYDROXYLASE/17,20 LYASE"/>
    <property type="match status" value="1"/>
</dbReference>
<dbReference type="InterPro" id="IPR002401">
    <property type="entry name" value="Cyt_P450_E_grp-I"/>
</dbReference>
<dbReference type="InterPro" id="IPR036396">
    <property type="entry name" value="Cyt_P450_sf"/>
</dbReference>
<dbReference type="SUPFAM" id="SSF48264">
    <property type="entry name" value="Cytochrome P450"/>
    <property type="match status" value="1"/>
</dbReference>
<sequence>MPATLASLTHKSSTLVIGFFRFQYAPVIACPAAGSLPGYQAVAVAAILVAITAAVWLRCRPERRRTLPPGPRGFPLIGFLPFLGRNHHVMFRDLAKIYGPVVRIRIGTANIVALNSYESIKRGLSNNAVQARYRSVFLEQTKSPEGQMRPQASDPSSSGLSRRSSLTAASVLTWGDSVFSRSCCKASGLDEAQYLVNRISELDGAPVLIRKYTVPSISNIITGLLFGSRYDYDDPRRTYLDENMAGAGRALSSGSLVIFLPTWMYTFWAHLPFTRIHDMRHAFQNILDYIR</sequence>
<feature type="transmembrane region" description="Helical" evidence="14">
    <location>
        <begin position="250"/>
        <end position="271"/>
    </location>
</feature>
<protein>
    <recommendedName>
        <fullName evidence="5">unspecific monooxygenase</fullName>
        <ecNumber evidence="5">1.14.14.1</ecNumber>
    </recommendedName>
</protein>
<feature type="region of interest" description="Disordered" evidence="13">
    <location>
        <begin position="142"/>
        <end position="162"/>
    </location>
</feature>
<proteinExistence type="inferred from homology"/>
<keyword evidence="12" id="KW-0503">Monooxygenase</keyword>
<dbReference type="GO" id="GO:0005739">
    <property type="term" value="C:mitochondrion"/>
    <property type="evidence" value="ECO:0000318"/>
    <property type="project" value="GO_Central"/>
</dbReference>
<dbReference type="GO" id="GO:0042178">
    <property type="term" value="P:xenobiotic catabolic process"/>
    <property type="evidence" value="ECO:0000318"/>
    <property type="project" value="GO_Central"/>
</dbReference>
<keyword evidence="11" id="KW-0408">Iron</keyword>
<reference evidence="15 17" key="1">
    <citation type="submission" date="2008-03" db="EMBL/GenBank/DDBJ databases">
        <title>Annotation of Ixodes scapularis.</title>
        <authorList>
            <consortium name="Ixodes scapularis Genome Project Consortium"/>
            <person name="Caler E."/>
            <person name="Hannick L.I."/>
            <person name="Bidwell S."/>
            <person name="Joardar V."/>
            <person name="Thiagarajan M."/>
            <person name="Amedeo P."/>
            <person name="Galinsky K.J."/>
            <person name="Schobel S."/>
            <person name="Inman J."/>
            <person name="Hostetler J."/>
            <person name="Miller J."/>
            <person name="Hammond M."/>
            <person name="Megy K."/>
            <person name="Lawson D."/>
            <person name="Kodira C."/>
            <person name="Sutton G."/>
            <person name="Meyer J."/>
            <person name="Hill C.A."/>
            <person name="Birren B."/>
            <person name="Nene V."/>
            <person name="Collins F."/>
            <person name="Alarcon-Chaidez F."/>
            <person name="Wikel S."/>
            <person name="Strausberg R."/>
        </authorList>
    </citation>
    <scope>NUCLEOTIDE SEQUENCE [LARGE SCALE GENOMIC DNA]</scope>
    <source>
        <strain evidence="17">Wikel</strain>
        <strain evidence="15">Wikel colony</strain>
    </source>
</reference>
<keyword evidence="17" id="KW-1185">Reference proteome</keyword>
<keyword evidence="14" id="KW-0812">Transmembrane</keyword>
<evidence type="ECO:0000313" key="17">
    <source>
        <dbReference type="Proteomes" id="UP000001555"/>
    </source>
</evidence>
<evidence type="ECO:0000256" key="4">
    <source>
        <dbReference type="ARBA" id="ARBA00010617"/>
    </source>
</evidence>
<dbReference type="EMBL" id="ABJB011107650">
    <property type="status" value="NOT_ANNOTATED_CDS"/>
    <property type="molecule type" value="Genomic_DNA"/>
</dbReference>
<dbReference type="Gene3D" id="1.10.630.10">
    <property type="entry name" value="Cytochrome P450"/>
    <property type="match status" value="1"/>
</dbReference>
<dbReference type="EMBL" id="ABJB010499645">
    <property type="status" value="NOT_ANNOTATED_CDS"/>
    <property type="molecule type" value="Genomic_DNA"/>
</dbReference>
<evidence type="ECO:0000256" key="2">
    <source>
        <dbReference type="ARBA" id="ARBA00004174"/>
    </source>
</evidence>
<evidence type="ECO:0000256" key="10">
    <source>
        <dbReference type="ARBA" id="ARBA00023002"/>
    </source>
</evidence>
<reference evidence="16" key="2">
    <citation type="submission" date="2020-05" db="UniProtKB">
        <authorList>
            <consortium name="EnsemblMetazoa"/>
        </authorList>
    </citation>
    <scope>IDENTIFICATION</scope>
    <source>
        <strain evidence="16">wikel</strain>
    </source>
</reference>
<evidence type="ECO:0000313" key="16">
    <source>
        <dbReference type="EnsemblMetazoa" id="ISCW009178-PA"/>
    </source>
</evidence>
<evidence type="ECO:0000256" key="12">
    <source>
        <dbReference type="ARBA" id="ARBA00023033"/>
    </source>
</evidence>
<dbReference type="Pfam" id="PF00067">
    <property type="entry name" value="p450"/>
    <property type="match status" value="1"/>
</dbReference>
<dbReference type="VEuPathDB" id="VectorBase:ISCW009178"/>
<keyword evidence="8" id="KW-0256">Endoplasmic reticulum</keyword>
<dbReference type="VEuPathDB" id="VectorBase:ISCP_007803"/>
<dbReference type="EnsemblMetazoa" id="ISCW009178-RA">
    <property type="protein sequence ID" value="ISCW009178-PA"/>
    <property type="gene ID" value="ISCW009178"/>
</dbReference>
<dbReference type="PANTHER" id="PTHR24289:SF21">
    <property type="entry name" value="CYTOCHROME P450 1A"/>
    <property type="match status" value="1"/>
</dbReference>
<evidence type="ECO:0000256" key="13">
    <source>
        <dbReference type="SAM" id="MobiDB-lite"/>
    </source>
</evidence>
<dbReference type="GO" id="GO:0020037">
    <property type="term" value="F:heme binding"/>
    <property type="evidence" value="ECO:0007669"/>
    <property type="project" value="InterPro"/>
</dbReference>
<gene>
    <name evidence="15" type="ORF">IscW_ISCW009178</name>
</gene>
<keyword evidence="14" id="KW-0472">Membrane</keyword>
<evidence type="ECO:0000256" key="5">
    <source>
        <dbReference type="ARBA" id="ARBA00012109"/>
    </source>
</evidence>
<evidence type="ECO:0000256" key="3">
    <source>
        <dbReference type="ARBA" id="ARBA00004406"/>
    </source>
</evidence>
<dbReference type="GO" id="GO:0006706">
    <property type="term" value="P:steroid catabolic process"/>
    <property type="evidence" value="ECO:0000318"/>
    <property type="project" value="GO_Central"/>
</dbReference>
<dbReference type="OrthoDB" id="3934656at2759"/>
<feature type="transmembrane region" description="Helical" evidence="14">
    <location>
        <begin position="39"/>
        <end position="57"/>
    </location>
</feature>
<evidence type="ECO:0000256" key="8">
    <source>
        <dbReference type="ARBA" id="ARBA00022824"/>
    </source>
</evidence>
<dbReference type="EMBL" id="ABJB010389147">
    <property type="status" value="NOT_ANNOTATED_CDS"/>
    <property type="molecule type" value="Genomic_DNA"/>
</dbReference>
<dbReference type="InParanoid" id="B7Q181"/>
<dbReference type="PRINTS" id="PR00463">
    <property type="entry name" value="EP450I"/>
</dbReference>
<dbReference type="AlphaFoldDB" id="B7Q181"/>
<evidence type="ECO:0000256" key="14">
    <source>
        <dbReference type="SAM" id="Phobius"/>
    </source>
</evidence>
<keyword evidence="10 15" id="KW-0560">Oxidoreductase</keyword>
<dbReference type="GO" id="GO:0005789">
    <property type="term" value="C:endoplasmic reticulum membrane"/>
    <property type="evidence" value="ECO:0007669"/>
    <property type="project" value="UniProtKB-SubCell"/>
</dbReference>
<comment type="cofactor">
    <cofactor evidence="1">
        <name>heme</name>
        <dbReference type="ChEBI" id="CHEBI:30413"/>
    </cofactor>
</comment>
<keyword evidence="9" id="KW-0492">Microsome</keyword>
<dbReference type="PaxDb" id="6945-B7Q181"/>
<dbReference type="GO" id="GO:0005506">
    <property type="term" value="F:iron ion binding"/>
    <property type="evidence" value="ECO:0007669"/>
    <property type="project" value="InterPro"/>
</dbReference>
<dbReference type="EMBL" id="ABJB011054479">
    <property type="status" value="NOT_ANNOTATED_CDS"/>
    <property type="molecule type" value="Genomic_DNA"/>
</dbReference>
<dbReference type="EMBL" id="DS836248">
    <property type="protein sequence ID" value="EEC12603.1"/>
    <property type="molecule type" value="Genomic_DNA"/>
</dbReference>
<dbReference type="GO" id="GO:0009404">
    <property type="term" value="P:toxin metabolic process"/>
    <property type="evidence" value="ECO:0000318"/>
    <property type="project" value="GO_Central"/>
</dbReference>
<evidence type="ECO:0000256" key="9">
    <source>
        <dbReference type="ARBA" id="ARBA00022848"/>
    </source>
</evidence>
<dbReference type="EMBL" id="ABJB010227521">
    <property type="status" value="NOT_ANNOTATED_CDS"/>
    <property type="molecule type" value="Genomic_DNA"/>
</dbReference>
<accession>B7Q181</accession>
<evidence type="ECO:0000256" key="6">
    <source>
        <dbReference type="ARBA" id="ARBA00022617"/>
    </source>
</evidence>
<comment type="similarity">
    <text evidence="4">Belongs to the cytochrome P450 family.</text>
</comment>
<evidence type="ECO:0000256" key="11">
    <source>
        <dbReference type="ARBA" id="ARBA00023004"/>
    </source>
</evidence>
<dbReference type="GO" id="GO:0016712">
    <property type="term" value="F:oxidoreductase activity, acting on paired donors, with incorporation or reduction of molecular oxygen, reduced flavin or flavoprotein as one donor, and incorporation of one atom of oxygen"/>
    <property type="evidence" value="ECO:0000318"/>
    <property type="project" value="GO_Central"/>
</dbReference>
<dbReference type="VEuPathDB" id="VectorBase:ISCI009178"/>
<name>B7Q181_IXOSC</name>
<evidence type="ECO:0000256" key="7">
    <source>
        <dbReference type="ARBA" id="ARBA00022723"/>
    </source>
</evidence>
<evidence type="ECO:0000256" key="1">
    <source>
        <dbReference type="ARBA" id="ARBA00001971"/>
    </source>
</evidence>
<comment type="subcellular location">
    <subcellularLocation>
        <location evidence="3">Endoplasmic reticulum membrane</location>
        <topology evidence="3">Peripheral membrane protein</topology>
    </subcellularLocation>
    <subcellularLocation>
        <location evidence="2">Microsome membrane</location>
        <topology evidence="2">Peripheral membrane protein</topology>
    </subcellularLocation>
</comment>
<dbReference type="Proteomes" id="UP000001555">
    <property type="component" value="Unassembled WGS sequence"/>
</dbReference>
<keyword evidence="7" id="KW-0479">Metal-binding</keyword>
<dbReference type="EMBL" id="ABJB010042673">
    <property type="status" value="NOT_ANNOTATED_CDS"/>
    <property type="molecule type" value="Genomic_DNA"/>
</dbReference>
<dbReference type="EMBL" id="ABJB010153258">
    <property type="status" value="NOT_ANNOTATED_CDS"/>
    <property type="molecule type" value="Genomic_DNA"/>
</dbReference>
<dbReference type="EMBL" id="ABJB011004567">
    <property type="status" value="NOT_ANNOTATED_CDS"/>
    <property type="molecule type" value="Genomic_DNA"/>
</dbReference>
<evidence type="ECO:0000313" key="15">
    <source>
        <dbReference type="EMBL" id="EEC12603.1"/>
    </source>
</evidence>
<feature type="compositionally biased region" description="Low complexity" evidence="13">
    <location>
        <begin position="152"/>
        <end position="162"/>
    </location>
</feature>
<keyword evidence="6" id="KW-0349">Heme</keyword>
<dbReference type="GO" id="GO:0008210">
    <property type="term" value="P:estrogen metabolic process"/>
    <property type="evidence" value="ECO:0000318"/>
    <property type="project" value="GO_Central"/>
</dbReference>
<organism>
    <name type="scientific">Ixodes scapularis</name>
    <name type="common">Black-legged tick</name>
    <name type="synonym">Deer tick</name>
    <dbReference type="NCBI Taxonomy" id="6945"/>
    <lineage>
        <taxon>Eukaryota</taxon>
        <taxon>Metazoa</taxon>
        <taxon>Ecdysozoa</taxon>
        <taxon>Arthropoda</taxon>
        <taxon>Chelicerata</taxon>
        <taxon>Arachnida</taxon>
        <taxon>Acari</taxon>
        <taxon>Parasitiformes</taxon>
        <taxon>Ixodida</taxon>
        <taxon>Ixodoidea</taxon>
        <taxon>Ixodidae</taxon>
        <taxon>Ixodinae</taxon>
        <taxon>Ixodes</taxon>
    </lineage>
</organism>
<dbReference type="HOGENOM" id="CLU_957383_0_0_1"/>
<dbReference type="EC" id="1.14.14.1" evidence="5"/>
<dbReference type="EMBL" id="ABJB011099976">
    <property type="status" value="NOT_ANNOTATED_CDS"/>
    <property type="molecule type" value="Genomic_DNA"/>
</dbReference>
<dbReference type="InterPro" id="IPR001128">
    <property type="entry name" value="Cyt_P450"/>
</dbReference>